<dbReference type="Pfam" id="PF02698">
    <property type="entry name" value="DUF218"/>
    <property type="match status" value="1"/>
</dbReference>
<protein>
    <submittedName>
        <fullName evidence="3">YdcF family protein</fullName>
    </submittedName>
</protein>
<evidence type="ECO:0000256" key="1">
    <source>
        <dbReference type="SAM" id="Phobius"/>
    </source>
</evidence>
<feature type="transmembrane region" description="Helical" evidence="1">
    <location>
        <begin position="12"/>
        <end position="32"/>
    </location>
</feature>
<dbReference type="Proteomes" id="UP000798808">
    <property type="component" value="Unassembled WGS sequence"/>
</dbReference>
<dbReference type="EMBL" id="SMLW01000605">
    <property type="protein sequence ID" value="MTI26926.1"/>
    <property type="molecule type" value="Genomic_DNA"/>
</dbReference>
<dbReference type="PANTHER" id="PTHR30336">
    <property type="entry name" value="INNER MEMBRANE PROTEIN, PROBABLE PERMEASE"/>
    <property type="match status" value="1"/>
</dbReference>
<feature type="domain" description="DUF218" evidence="2">
    <location>
        <begin position="50"/>
        <end position="164"/>
    </location>
</feature>
<accession>A0ABW9RSC5</accession>
<keyword evidence="1" id="KW-0472">Membrane</keyword>
<reference evidence="3 4" key="1">
    <citation type="submission" date="2019-02" db="EMBL/GenBank/DDBJ databases">
        <authorList>
            <person name="Goldberg S.R."/>
            <person name="Haltli B.A."/>
            <person name="Correa H."/>
            <person name="Russell K.G."/>
        </authorList>
    </citation>
    <scope>NUCLEOTIDE SEQUENCE [LARGE SCALE GENOMIC DNA]</scope>
    <source>
        <strain evidence="3 4">JCM 16186</strain>
    </source>
</reference>
<keyword evidence="4" id="KW-1185">Reference proteome</keyword>
<comment type="caution">
    <text evidence="3">The sequence shown here is derived from an EMBL/GenBank/DDBJ whole genome shotgun (WGS) entry which is preliminary data.</text>
</comment>
<name>A0ABW9RSC5_9BACT</name>
<dbReference type="InterPro" id="IPR003848">
    <property type="entry name" value="DUF218"/>
</dbReference>
<proteinExistence type="predicted"/>
<dbReference type="PANTHER" id="PTHR30336:SF20">
    <property type="entry name" value="DUF218 DOMAIN-CONTAINING PROTEIN"/>
    <property type="match status" value="1"/>
</dbReference>
<dbReference type="RefSeq" id="WP_155173936.1">
    <property type="nucleotide sequence ID" value="NZ_BAAAFL010000043.1"/>
</dbReference>
<evidence type="ECO:0000259" key="2">
    <source>
        <dbReference type="Pfam" id="PF02698"/>
    </source>
</evidence>
<evidence type="ECO:0000313" key="4">
    <source>
        <dbReference type="Proteomes" id="UP000798808"/>
    </source>
</evidence>
<dbReference type="CDD" id="cd06259">
    <property type="entry name" value="YdcF-like"/>
    <property type="match status" value="1"/>
</dbReference>
<dbReference type="InterPro" id="IPR014729">
    <property type="entry name" value="Rossmann-like_a/b/a_fold"/>
</dbReference>
<organism evidence="3 4">
    <name type="scientific">Fulvivirga kasyanovii</name>
    <dbReference type="NCBI Taxonomy" id="396812"/>
    <lineage>
        <taxon>Bacteria</taxon>
        <taxon>Pseudomonadati</taxon>
        <taxon>Bacteroidota</taxon>
        <taxon>Cytophagia</taxon>
        <taxon>Cytophagales</taxon>
        <taxon>Fulvivirgaceae</taxon>
        <taxon>Fulvivirga</taxon>
    </lineage>
</organism>
<gene>
    <name evidence="3" type="ORF">E1163_18360</name>
</gene>
<dbReference type="InterPro" id="IPR051599">
    <property type="entry name" value="Cell_Envelope_Assoc"/>
</dbReference>
<dbReference type="Gene3D" id="3.40.50.620">
    <property type="entry name" value="HUPs"/>
    <property type="match status" value="1"/>
</dbReference>
<keyword evidence="1" id="KW-1133">Transmembrane helix</keyword>
<evidence type="ECO:0000313" key="3">
    <source>
        <dbReference type="EMBL" id="MTI26926.1"/>
    </source>
</evidence>
<sequence length="230" mass="26864">MLKRFFKNRIVKVILWLHLVALVVIALLIFYLTETTKDNYQDALAEAPYDAIIVPGYPYEGKWHNIMKTRVYWSKYLWEKGLVKNIIYSGSAVYSPYVEGLIMKQYAIKLGLPENMLFAETQAEHSTENLFYSYELAKAKGFKKIALATDPVQSFLLQQYANGKPFKVEYLPIQYTILEQMNLADVKINAEIALKKDFKALPERENFWQRFRGTLGENIEDQYKEHNPVD</sequence>
<keyword evidence="1" id="KW-0812">Transmembrane</keyword>